<evidence type="ECO:0000313" key="11">
    <source>
        <dbReference type="Proteomes" id="UP000593562"/>
    </source>
</evidence>
<dbReference type="InterPro" id="IPR036396">
    <property type="entry name" value="Cyt_P450_sf"/>
</dbReference>
<comment type="similarity">
    <text evidence="2 9">Belongs to the cytochrome P450 family.</text>
</comment>
<dbReference type="GO" id="GO:0004497">
    <property type="term" value="F:monooxygenase activity"/>
    <property type="evidence" value="ECO:0007669"/>
    <property type="project" value="UniProtKB-KW"/>
</dbReference>
<evidence type="ECO:0000256" key="4">
    <source>
        <dbReference type="ARBA" id="ARBA00022723"/>
    </source>
</evidence>
<dbReference type="GO" id="GO:0016705">
    <property type="term" value="F:oxidoreductase activity, acting on paired donors, with incorporation or reduction of molecular oxygen"/>
    <property type="evidence" value="ECO:0007669"/>
    <property type="project" value="InterPro"/>
</dbReference>
<sequence length="203" mass="23016">MYIGGTQPITATVEWAMAELLRNPIIMDKAKQELVETIGHEKHIEEKDILQLPYLQCILKETMRLHYPVPLLIRHCTDTDIKICGYSIPKHTSVFVNTWALMQDPENWENPTQFIPERFMESELELMGTNLNFMPFGSGKRICPGLSLGVRMTSLLLASLINHFDWKLPDGMAAQDMDMTDKFGVALQKAIPLVANPMVSSRG</sequence>
<protein>
    <recommendedName>
        <fullName evidence="12">Cytochrome P450</fullName>
    </recommendedName>
</protein>
<gene>
    <name evidence="10" type="ORF">HS088_TW20G00288</name>
</gene>
<proteinExistence type="inferred from homology"/>
<dbReference type="InterPro" id="IPR001128">
    <property type="entry name" value="Cyt_P450"/>
</dbReference>
<evidence type="ECO:0000256" key="1">
    <source>
        <dbReference type="ARBA" id="ARBA00001971"/>
    </source>
</evidence>
<evidence type="ECO:0008006" key="12">
    <source>
        <dbReference type="Google" id="ProtNLM"/>
    </source>
</evidence>
<dbReference type="PRINTS" id="PR00463">
    <property type="entry name" value="EP450I"/>
</dbReference>
<dbReference type="AlphaFoldDB" id="A0A7J7C720"/>
<keyword evidence="7 9" id="KW-0503">Monooxygenase</keyword>
<reference evidence="10 11" key="1">
    <citation type="journal article" date="2020" name="Nat. Commun.">
        <title>Genome of Tripterygium wilfordii and identification of cytochrome P450 involved in triptolide biosynthesis.</title>
        <authorList>
            <person name="Tu L."/>
            <person name="Su P."/>
            <person name="Zhang Z."/>
            <person name="Gao L."/>
            <person name="Wang J."/>
            <person name="Hu T."/>
            <person name="Zhou J."/>
            <person name="Zhang Y."/>
            <person name="Zhao Y."/>
            <person name="Liu Y."/>
            <person name="Song Y."/>
            <person name="Tong Y."/>
            <person name="Lu Y."/>
            <person name="Yang J."/>
            <person name="Xu C."/>
            <person name="Jia M."/>
            <person name="Peters R.J."/>
            <person name="Huang L."/>
            <person name="Gao W."/>
        </authorList>
    </citation>
    <scope>NUCLEOTIDE SEQUENCE [LARGE SCALE GENOMIC DNA]</scope>
    <source>
        <strain evidence="11">cv. XIE 37</strain>
        <tissue evidence="10">Leaf</tissue>
    </source>
</reference>
<evidence type="ECO:0000256" key="5">
    <source>
        <dbReference type="ARBA" id="ARBA00023002"/>
    </source>
</evidence>
<name>A0A7J7C720_TRIWF</name>
<dbReference type="GO" id="GO:0020037">
    <property type="term" value="F:heme binding"/>
    <property type="evidence" value="ECO:0007669"/>
    <property type="project" value="InterPro"/>
</dbReference>
<dbReference type="PROSITE" id="PS00086">
    <property type="entry name" value="CYTOCHROME_P450"/>
    <property type="match status" value="1"/>
</dbReference>
<comment type="caution">
    <text evidence="10">The sequence shown here is derived from an EMBL/GenBank/DDBJ whole genome shotgun (WGS) entry which is preliminary data.</text>
</comment>
<evidence type="ECO:0000256" key="7">
    <source>
        <dbReference type="ARBA" id="ARBA00023033"/>
    </source>
</evidence>
<keyword evidence="11" id="KW-1185">Reference proteome</keyword>
<dbReference type="InterPro" id="IPR002401">
    <property type="entry name" value="Cyt_P450_E_grp-I"/>
</dbReference>
<keyword evidence="4 8" id="KW-0479">Metal-binding</keyword>
<dbReference type="Gene3D" id="1.10.630.10">
    <property type="entry name" value="Cytochrome P450"/>
    <property type="match status" value="1"/>
</dbReference>
<evidence type="ECO:0000256" key="2">
    <source>
        <dbReference type="ARBA" id="ARBA00010617"/>
    </source>
</evidence>
<dbReference type="EMBL" id="JAAARO010000020">
    <property type="protein sequence ID" value="KAF5729921.1"/>
    <property type="molecule type" value="Genomic_DNA"/>
</dbReference>
<dbReference type="InterPro" id="IPR017972">
    <property type="entry name" value="Cyt_P450_CS"/>
</dbReference>
<evidence type="ECO:0000256" key="9">
    <source>
        <dbReference type="RuleBase" id="RU000461"/>
    </source>
</evidence>
<evidence type="ECO:0000256" key="6">
    <source>
        <dbReference type="ARBA" id="ARBA00023004"/>
    </source>
</evidence>
<organism evidence="10 11">
    <name type="scientific">Tripterygium wilfordii</name>
    <name type="common">Thunder God vine</name>
    <dbReference type="NCBI Taxonomy" id="458696"/>
    <lineage>
        <taxon>Eukaryota</taxon>
        <taxon>Viridiplantae</taxon>
        <taxon>Streptophyta</taxon>
        <taxon>Embryophyta</taxon>
        <taxon>Tracheophyta</taxon>
        <taxon>Spermatophyta</taxon>
        <taxon>Magnoliopsida</taxon>
        <taxon>eudicotyledons</taxon>
        <taxon>Gunneridae</taxon>
        <taxon>Pentapetalae</taxon>
        <taxon>rosids</taxon>
        <taxon>fabids</taxon>
        <taxon>Celastrales</taxon>
        <taxon>Celastraceae</taxon>
        <taxon>Tripterygium</taxon>
    </lineage>
</organism>
<evidence type="ECO:0000256" key="3">
    <source>
        <dbReference type="ARBA" id="ARBA00022617"/>
    </source>
</evidence>
<dbReference type="Pfam" id="PF00067">
    <property type="entry name" value="p450"/>
    <property type="match status" value="1"/>
</dbReference>
<dbReference type="PANTHER" id="PTHR47950">
    <property type="entry name" value="CYTOCHROME P450, FAMILY 76, SUBFAMILY C, POLYPEPTIDE 5-RELATED"/>
    <property type="match status" value="1"/>
</dbReference>
<dbReference type="PRINTS" id="PR00385">
    <property type="entry name" value="P450"/>
</dbReference>
<dbReference type="SUPFAM" id="SSF48264">
    <property type="entry name" value="Cytochrome P450"/>
    <property type="match status" value="1"/>
</dbReference>
<comment type="cofactor">
    <cofactor evidence="1 8">
        <name>heme</name>
        <dbReference type="ChEBI" id="CHEBI:30413"/>
    </cofactor>
</comment>
<dbReference type="PANTHER" id="PTHR47950:SF4">
    <property type="entry name" value="GERANIOL 8-HYDROXYLASE-LIKE"/>
    <property type="match status" value="1"/>
</dbReference>
<feature type="binding site" description="axial binding residue" evidence="8">
    <location>
        <position position="143"/>
    </location>
    <ligand>
        <name>heme</name>
        <dbReference type="ChEBI" id="CHEBI:30413"/>
    </ligand>
    <ligandPart>
        <name>Fe</name>
        <dbReference type="ChEBI" id="CHEBI:18248"/>
    </ligandPart>
</feature>
<dbReference type="Proteomes" id="UP000593562">
    <property type="component" value="Unassembled WGS sequence"/>
</dbReference>
<keyword evidence="6 8" id="KW-0408">Iron</keyword>
<keyword evidence="3 8" id="KW-0349">Heme</keyword>
<evidence type="ECO:0000256" key="8">
    <source>
        <dbReference type="PIRSR" id="PIRSR602401-1"/>
    </source>
</evidence>
<accession>A0A7J7C720</accession>
<dbReference type="GO" id="GO:0005506">
    <property type="term" value="F:iron ion binding"/>
    <property type="evidence" value="ECO:0007669"/>
    <property type="project" value="InterPro"/>
</dbReference>
<evidence type="ECO:0000313" key="10">
    <source>
        <dbReference type="EMBL" id="KAF5729921.1"/>
    </source>
</evidence>
<dbReference type="InParanoid" id="A0A7J7C720"/>
<keyword evidence="5 9" id="KW-0560">Oxidoreductase</keyword>
<dbReference type="FunFam" id="1.10.630.10:FF:000126">
    <property type="entry name" value="Predicted protein"/>
    <property type="match status" value="1"/>
</dbReference>